<evidence type="ECO:0000256" key="6">
    <source>
        <dbReference type="SAM" id="Phobius"/>
    </source>
</evidence>
<evidence type="ECO:0000313" key="8">
    <source>
        <dbReference type="EMBL" id="KAK3771648.1"/>
    </source>
</evidence>
<keyword evidence="6" id="KW-1133">Transmembrane helix</keyword>
<feature type="region of interest" description="Disordered" evidence="5">
    <location>
        <begin position="207"/>
        <end position="226"/>
    </location>
</feature>
<dbReference type="Proteomes" id="UP001283361">
    <property type="component" value="Unassembled WGS sequence"/>
</dbReference>
<dbReference type="Gene3D" id="2.10.25.10">
    <property type="entry name" value="Laminin"/>
    <property type="match status" value="4"/>
</dbReference>
<feature type="disulfide bond" evidence="4">
    <location>
        <begin position="284"/>
        <end position="293"/>
    </location>
</feature>
<keyword evidence="9" id="KW-1185">Reference proteome</keyword>
<keyword evidence="3 4" id="KW-1015">Disulfide bond</keyword>
<evidence type="ECO:0000256" key="4">
    <source>
        <dbReference type="PROSITE-ProRule" id="PRU00076"/>
    </source>
</evidence>
<feature type="domain" description="EGF-like" evidence="7">
    <location>
        <begin position="258"/>
        <end position="294"/>
    </location>
</feature>
<keyword evidence="6" id="KW-0472">Membrane</keyword>
<accession>A0AAE0ZLU8</accession>
<dbReference type="PROSITE" id="PS01186">
    <property type="entry name" value="EGF_2"/>
    <property type="match status" value="3"/>
</dbReference>
<dbReference type="InterPro" id="IPR000742">
    <property type="entry name" value="EGF"/>
</dbReference>
<keyword evidence="6" id="KW-0812">Transmembrane</keyword>
<organism evidence="8 9">
    <name type="scientific">Elysia crispata</name>
    <name type="common">lettuce slug</name>
    <dbReference type="NCBI Taxonomy" id="231223"/>
    <lineage>
        <taxon>Eukaryota</taxon>
        <taxon>Metazoa</taxon>
        <taxon>Spiralia</taxon>
        <taxon>Lophotrochozoa</taxon>
        <taxon>Mollusca</taxon>
        <taxon>Gastropoda</taxon>
        <taxon>Heterobranchia</taxon>
        <taxon>Euthyneura</taxon>
        <taxon>Panpulmonata</taxon>
        <taxon>Sacoglossa</taxon>
        <taxon>Placobranchoidea</taxon>
        <taxon>Plakobranchidae</taxon>
        <taxon>Elysia</taxon>
    </lineage>
</organism>
<evidence type="ECO:0000256" key="3">
    <source>
        <dbReference type="ARBA" id="ARBA00023157"/>
    </source>
</evidence>
<feature type="domain" description="EGF-like" evidence="7">
    <location>
        <begin position="392"/>
        <end position="428"/>
    </location>
</feature>
<feature type="disulfide bond" evidence="4">
    <location>
        <begin position="396"/>
        <end position="406"/>
    </location>
</feature>
<feature type="transmembrane region" description="Helical" evidence="6">
    <location>
        <begin position="12"/>
        <end position="35"/>
    </location>
</feature>
<evidence type="ECO:0000259" key="7">
    <source>
        <dbReference type="PROSITE" id="PS50026"/>
    </source>
</evidence>
<dbReference type="AlphaFoldDB" id="A0AAE0ZLU8"/>
<dbReference type="PROSITE" id="PS50026">
    <property type="entry name" value="EGF_3"/>
    <property type="match status" value="3"/>
</dbReference>
<feature type="domain" description="EGF-like" evidence="7">
    <location>
        <begin position="125"/>
        <end position="160"/>
    </location>
</feature>
<dbReference type="PROSITE" id="PS00022">
    <property type="entry name" value="EGF_1"/>
    <property type="match status" value="5"/>
</dbReference>
<feature type="disulfide bond" evidence="4">
    <location>
        <begin position="150"/>
        <end position="159"/>
    </location>
</feature>
<keyword evidence="1 4" id="KW-0245">EGF-like domain</keyword>
<keyword evidence="2" id="KW-0677">Repeat</keyword>
<name>A0AAE0ZLU8_9GAST</name>
<comment type="caution">
    <text evidence="4">Lacks conserved residue(s) required for the propagation of feature annotation.</text>
</comment>
<protein>
    <recommendedName>
        <fullName evidence="7">EGF-like domain-containing protein</fullName>
    </recommendedName>
</protein>
<feature type="disulfide bond" evidence="4">
    <location>
        <begin position="262"/>
        <end position="272"/>
    </location>
</feature>
<sequence>MDAHSSLLRSHTMAYQLIYIVTTIIACLSTLHAVGDAVFSTKRKCGDLCSDFDNICSGDNACVIMENCTTICNKKEGTQIVVQTKHSQPSKERRCDKTGKACVHGTCQDGQSCVCDLGYEGDTCADKTCFLPCQHGGTCYEVSKGSKCACTPDWQGFLCQEKKCTLQCVRGSCQYRPSKEDRSQQTSMYCNCPFGWTGDLCDEKSPETAGTQFVPQPNHPQPSKERRCDKTGNVCVHGSCQDGQSCVCDLGYEGDTCADKTCFLPCQHGGTCYEVSEGRSTCACTPDWQGSLCQEKKCTLQCVHGSCQYRPLKEDRSQQTSMYCNCPFGWTGDLCDEKGPKSAGSQFVPQPNQSQPSKERRCNKTGNVCVHGSCQDGQSCVCDLGYEGDTCADKTCFLPCQHGGTCYEVSEGRSTCACTPDWQGSLCQEKKCTLQCVRGSCQYWPLKEDPSQQTSMYCNCPFGWTGDLCDEKSPETAEVIRASTSAVGVATPIADTFTASIQIPQLKGAFSCDKKLFRKAWPIVHDLTSPKPFLSGEAGPSLVEPRMTSDLC</sequence>
<comment type="caution">
    <text evidence="8">The sequence shown here is derived from an EMBL/GenBank/DDBJ whole genome shotgun (WGS) entry which is preliminary data.</text>
</comment>
<gene>
    <name evidence="8" type="ORF">RRG08_047903</name>
</gene>
<dbReference type="PANTHER" id="PTHR11219">
    <property type="entry name" value="TENEURIN AND N-ACETYLGLUCOSAMINE-1-PHOSPHODIESTER ALPHA-N-ACETYLGLUCOSAMINIDASE"/>
    <property type="match status" value="1"/>
</dbReference>
<reference evidence="8" key="1">
    <citation type="journal article" date="2023" name="G3 (Bethesda)">
        <title>A reference genome for the long-term kleptoplast-retaining sea slug Elysia crispata morphotype clarki.</title>
        <authorList>
            <person name="Eastman K.E."/>
            <person name="Pendleton A.L."/>
            <person name="Shaikh M.A."/>
            <person name="Suttiyut T."/>
            <person name="Ogas R."/>
            <person name="Tomko P."/>
            <person name="Gavelis G."/>
            <person name="Widhalm J.R."/>
            <person name="Wisecaver J.H."/>
        </authorList>
    </citation>
    <scope>NUCLEOTIDE SEQUENCE</scope>
    <source>
        <strain evidence="8">ECLA1</strain>
    </source>
</reference>
<dbReference type="PANTHER" id="PTHR11219:SF69">
    <property type="entry name" value="TENEURIN-A"/>
    <property type="match status" value="1"/>
</dbReference>
<proteinExistence type="predicted"/>
<dbReference type="SMART" id="SM00181">
    <property type="entry name" value="EGF"/>
    <property type="match status" value="9"/>
</dbReference>
<evidence type="ECO:0000256" key="5">
    <source>
        <dbReference type="SAM" id="MobiDB-lite"/>
    </source>
</evidence>
<dbReference type="EMBL" id="JAWDGP010003693">
    <property type="protein sequence ID" value="KAK3771648.1"/>
    <property type="molecule type" value="Genomic_DNA"/>
</dbReference>
<feature type="disulfide bond" evidence="4">
    <location>
        <begin position="418"/>
        <end position="427"/>
    </location>
</feature>
<evidence type="ECO:0000256" key="1">
    <source>
        <dbReference type="ARBA" id="ARBA00022536"/>
    </source>
</evidence>
<evidence type="ECO:0000313" key="9">
    <source>
        <dbReference type="Proteomes" id="UP001283361"/>
    </source>
</evidence>
<evidence type="ECO:0000256" key="2">
    <source>
        <dbReference type="ARBA" id="ARBA00022737"/>
    </source>
</evidence>
<feature type="disulfide bond" evidence="4">
    <location>
        <begin position="129"/>
        <end position="139"/>
    </location>
</feature>
<dbReference type="InterPro" id="IPR051216">
    <property type="entry name" value="Teneurin"/>
</dbReference>
<dbReference type="SUPFAM" id="SSF57196">
    <property type="entry name" value="EGF/Laminin"/>
    <property type="match status" value="3"/>
</dbReference>